<accession>A0A9D1LM81</accession>
<name>A0A9D1LM81_9CLOT</name>
<dbReference type="PANTHER" id="PTHR33434">
    <property type="entry name" value="DEGV DOMAIN-CONTAINING PROTEIN DR_1986-RELATED"/>
    <property type="match status" value="1"/>
</dbReference>
<sequence>MIRIITDSTCDLSAETLARLDVERLPLIVNFGSQSFRDGVDMSHEEFYRRLAEADELPTTSGLNPMDLARVFADHRANGDEVVGIFLSSELSSTVQSANLAREAVGPDGIYIVDSHQVTLGLGLLIERAAALRDSGLSAAELAAAVEELTERQRLIAVVDTLKYLKMGGRISAAAAVVGGMLGISPIVAVQNGRVELIGKSRGRKAALRWMSEHTQKEEIDLSQTIAFGHSDCPEAMQECMEHFSDLCEHASSILTGSIGCVVGTHAGPGATGLTYFVKK</sequence>
<dbReference type="PROSITE" id="PS51482">
    <property type="entry name" value="DEGV"/>
    <property type="match status" value="1"/>
</dbReference>
<organism evidence="2 3">
    <name type="scientific">Candidatus Ventrousia excrementavium</name>
    <dbReference type="NCBI Taxonomy" id="2840961"/>
    <lineage>
        <taxon>Bacteria</taxon>
        <taxon>Bacillati</taxon>
        <taxon>Bacillota</taxon>
        <taxon>Clostridia</taxon>
        <taxon>Eubacteriales</taxon>
        <taxon>Clostridiaceae</taxon>
        <taxon>Clostridiaceae incertae sedis</taxon>
        <taxon>Candidatus Ventrousia</taxon>
    </lineage>
</organism>
<dbReference type="Pfam" id="PF02645">
    <property type="entry name" value="DegV"/>
    <property type="match status" value="1"/>
</dbReference>
<dbReference type="AlphaFoldDB" id="A0A9D1LM81"/>
<dbReference type="PANTHER" id="PTHR33434:SF2">
    <property type="entry name" value="FATTY ACID-BINDING PROTEIN TM_1468"/>
    <property type="match status" value="1"/>
</dbReference>
<evidence type="ECO:0000313" key="3">
    <source>
        <dbReference type="Proteomes" id="UP000824073"/>
    </source>
</evidence>
<reference evidence="2" key="1">
    <citation type="submission" date="2020-10" db="EMBL/GenBank/DDBJ databases">
        <authorList>
            <person name="Gilroy R."/>
        </authorList>
    </citation>
    <scope>NUCLEOTIDE SEQUENCE</scope>
    <source>
        <strain evidence="2">CHK191-8634</strain>
    </source>
</reference>
<dbReference type="EMBL" id="DVMR01000066">
    <property type="protein sequence ID" value="HIU44447.1"/>
    <property type="molecule type" value="Genomic_DNA"/>
</dbReference>
<dbReference type="NCBIfam" id="TIGR00762">
    <property type="entry name" value="DegV"/>
    <property type="match status" value="1"/>
</dbReference>
<dbReference type="SUPFAM" id="SSF82549">
    <property type="entry name" value="DAK1/DegV-like"/>
    <property type="match status" value="1"/>
</dbReference>
<protein>
    <submittedName>
        <fullName evidence="2">DegV family protein</fullName>
    </submittedName>
</protein>
<gene>
    <name evidence="2" type="ORF">IAB67_09145</name>
</gene>
<dbReference type="InterPro" id="IPR050270">
    <property type="entry name" value="DegV_domain_contain"/>
</dbReference>
<dbReference type="InterPro" id="IPR003797">
    <property type="entry name" value="DegV"/>
</dbReference>
<reference evidence="2" key="2">
    <citation type="journal article" date="2021" name="PeerJ">
        <title>Extensive microbial diversity within the chicken gut microbiome revealed by metagenomics and culture.</title>
        <authorList>
            <person name="Gilroy R."/>
            <person name="Ravi A."/>
            <person name="Getino M."/>
            <person name="Pursley I."/>
            <person name="Horton D.L."/>
            <person name="Alikhan N.F."/>
            <person name="Baker D."/>
            <person name="Gharbi K."/>
            <person name="Hall N."/>
            <person name="Watson M."/>
            <person name="Adriaenssens E.M."/>
            <person name="Foster-Nyarko E."/>
            <person name="Jarju S."/>
            <person name="Secka A."/>
            <person name="Antonio M."/>
            <person name="Oren A."/>
            <person name="Chaudhuri R.R."/>
            <person name="La Ragione R."/>
            <person name="Hildebrand F."/>
            <person name="Pallen M.J."/>
        </authorList>
    </citation>
    <scope>NUCLEOTIDE SEQUENCE</scope>
    <source>
        <strain evidence="2">CHK191-8634</strain>
    </source>
</reference>
<dbReference type="InterPro" id="IPR043168">
    <property type="entry name" value="DegV_C"/>
</dbReference>
<dbReference type="Proteomes" id="UP000824073">
    <property type="component" value="Unassembled WGS sequence"/>
</dbReference>
<comment type="caution">
    <text evidence="2">The sequence shown here is derived from an EMBL/GenBank/DDBJ whole genome shotgun (WGS) entry which is preliminary data.</text>
</comment>
<dbReference type="GO" id="GO:0008289">
    <property type="term" value="F:lipid binding"/>
    <property type="evidence" value="ECO:0007669"/>
    <property type="project" value="UniProtKB-KW"/>
</dbReference>
<keyword evidence="1" id="KW-0446">Lipid-binding</keyword>
<dbReference type="Gene3D" id="3.30.1180.10">
    <property type="match status" value="1"/>
</dbReference>
<dbReference type="Gene3D" id="3.40.50.10170">
    <property type="match status" value="1"/>
</dbReference>
<proteinExistence type="predicted"/>
<evidence type="ECO:0000313" key="2">
    <source>
        <dbReference type="EMBL" id="HIU44447.1"/>
    </source>
</evidence>
<evidence type="ECO:0000256" key="1">
    <source>
        <dbReference type="ARBA" id="ARBA00023121"/>
    </source>
</evidence>